<sequence>MDSHGGAAAPLVCSCFDDHHHHHHHHDVILMMKKSGGGLVQRACNLCHERQALKRAKKCSLSSINLWQTR</sequence>
<gene>
    <name evidence="1" type="ORF">PHYPA_020333</name>
</gene>
<protein>
    <submittedName>
        <fullName evidence="1 2">Uncharacterized protein</fullName>
    </submittedName>
</protein>
<name>A0A2K1J6S8_PHYPA</name>
<dbReference type="Proteomes" id="UP000006727">
    <property type="component" value="Chromosome 16"/>
</dbReference>
<accession>A0A2K1J6S8</accession>
<keyword evidence="3" id="KW-1185">Reference proteome</keyword>
<organism evidence="1">
    <name type="scientific">Physcomitrium patens</name>
    <name type="common">Spreading-leaved earth moss</name>
    <name type="synonym">Physcomitrella patens</name>
    <dbReference type="NCBI Taxonomy" id="3218"/>
    <lineage>
        <taxon>Eukaryota</taxon>
        <taxon>Viridiplantae</taxon>
        <taxon>Streptophyta</taxon>
        <taxon>Embryophyta</taxon>
        <taxon>Bryophyta</taxon>
        <taxon>Bryophytina</taxon>
        <taxon>Bryopsida</taxon>
        <taxon>Funariidae</taxon>
        <taxon>Funariales</taxon>
        <taxon>Funariaceae</taxon>
        <taxon>Physcomitrium</taxon>
    </lineage>
</organism>
<evidence type="ECO:0000313" key="1">
    <source>
        <dbReference type="EMBL" id="PNR37226.1"/>
    </source>
</evidence>
<dbReference type="AlphaFoldDB" id="A0A2K1J6S8"/>
<reference evidence="2" key="3">
    <citation type="submission" date="2020-12" db="UniProtKB">
        <authorList>
            <consortium name="EnsemblPlants"/>
        </authorList>
    </citation>
    <scope>IDENTIFICATION</scope>
</reference>
<proteinExistence type="predicted"/>
<evidence type="ECO:0000313" key="3">
    <source>
        <dbReference type="Proteomes" id="UP000006727"/>
    </source>
</evidence>
<dbReference type="Gramene" id="Pp3c16_1777V3.1">
    <property type="protein sequence ID" value="PAC:32984225.CDS.1"/>
    <property type="gene ID" value="Pp3c16_1777"/>
</dbReference>
<evidence type="ECO:0000313" key="2">
    <source>
        <dbReference type="EnsemblPlants" id="PAC:32984225.CDS.1"/>
    </source>
</evidence>
<dbReference type="EMBL" id="ABEU02000016">
    <property type="protein sequence ID" value="PNR37226.1"/>
    <property type="molecule type" value="Genomic_DNA"/>
</dbReference>
<dbReference type="InParanoid" id="A0A2K1J6S8"/>
<reference evidence="1 3" key="2">
    <citation type="journal article" date="2018" name="Plant J.">
        <title>The Physcomitrella patens chromosome-scale assembly reveals moss genome structure and evolution.</title>
        <authorList>
            <person name="Lang D."/>
            <person name="Ullrich K.K."/>
            <person name="Murat F."/>
            <person name="Fuchs J."/>
            <person name="Jenkins J."/>
            <person name="Haas F.B."/>
            <person name="Piednoel M."/>
            <person name="Gundlach H."/>
            <person name="Van Bel M."/>
            <person name="Meyberg R."/>
            <person name="Vives C."/>
            <person name="Morata J."/>
            <person name="Symeonidi A."/>
            <person name="Hiss M."/>
            <person name="Muchero W."/>
            <person name="Kamisugi Y."/>
            <person name="Saleh O."/>
            <person name="Blanc G."/>
            <person name="Decker E.L."/>
            <person name="van Gessel N."/>
            <person name="Grimwood J."/>
            <person name="Hayes R.D."/>
            <person name="Graham S.W."/>
            <person name="Gunter L.E."/>
            <person name="McDaniel S.F."/>
            <person name="Hoernstein S.N.W."/>
            <person name="Larsson A."/>
            <person name="Li F.W."/>
            <person name="Perroud P.F."/>
            <person name="Phillips J."/>
            <person name="Ranjan P."/>
            <person name="Rokshar D.S."/>
            <person name="Rothfels C.J."/>
            <person name="Schneider L."/>
            <person name="Shu S."/>
            <person name="Stevenson D.W."/>
            <person name="Thummler F."/>
            <person name="Tillich M."/>
            <person name="Villarreal Aguilar J.C."/>
            <person name="Widiez T."/>
            <person name="Wong G.K."/>
            <person name="Wymore A."/>
            <person name="Zhang Y."/>
            <person name="Zimmer A.D."/>
            <person name="Quatrano R.S."/>
            <person name="Mayer K.F.X."/>
            <person name="Goodstein D."/>
            <person name="Casacuberta J.M."/>
            <person name="Vandepoele K."/>
            <person name="Reski R."/>
            <person name="Cuming A.C."/>
            <person name="Tuskan G.A."/>
            <person name="Maumus F."/>
            <person name="Salse J."/>
            <person name="Schmutz J."/>
            <person name="Rensing S.A."/>
        </authorList>
    </citation>
    <scope>NUCLEOTIDE SEQUENCE [LARGE SCALE GENOMIC DNA]</scope>
    <source>
        <strain evidence="2 3">cv. Gransden 2004</strain>
    </source>
</reference>
<dbReference type="EnsemblPlants" id="Pp3c16_1777V3.1">
    <property type="protein sequence ID" value="PAC:32984225.CDS.1"/>
    <property type="gene ID" value="Pp3c16_1777"/>
</dbReference>
<reference evidence="1 3" key="1">
    <citation type="journal article" date="2008" name="Science">
        <title>The Physcomitrella genome reveals evolutionary insights into the conquest of land by plants.</title>
        <authorList>
            <person name="Rensing S."/>
            <person name="Lang D."/>
            <person name="Zimmer A."/>
            <person name="Terry A."/>
            <person name="Salamov A."/>
            <person name="Shapiro H."/>
            <person name="Nishiyama T."/>
            <person name="Perroud P.-F."/>
            <person name="Lindquist E."/>
            <person name="Kamisugi Y."/>
            <person name="Tanahashi T."/>
            <person name="Sakakibara K."/>
            <person name="Fujita T."/>
            <person name="Oishi K."/>
            <person name="Shin-I T."/>
            <person name="Kuroki Y."/>
            <person name="Toyoda A."/>
            <person name="Suzuki Y."/>
            <person name="Hashimoto A."/>
            <person name="Yamaguchi K."/>
            <person name="Sugano A."/>
            <person name="Kohara Y."/>
            <person name="Fujiyama A."/>
            <person name="Anterola A."/>
            <person name="Aoki S."/>
            <person name="Ashton N."/>
            <person name="Barbazuk W.B."/>
            <person name="Barker E."/>
            <person name="Bennetzen J."/>
            <person name="Bezanilla M."/>
            <person name="Blankenship R."/>
            <person name="Cho S.H."/>
            <person name="Dutcher S."/>
            <person name="Estelle M."/>
            <person name="Fawcett J.A."/>
            <person name="Gundlach H."/>
            <person name="Hanada K."/>
            <person name="Heyl A."/>
            <person name="Hicks K.A."/>
            <person name="Hugh J."/>
            <person name="Lohr M."/>
            <person name="Mayer K."/>
            <person name="Melkozernov A."/>
            <person name="Murata T."/>
            <person name="Nelson D."/>
            <person name="Pils B."/>
            <person name="Prigge M."/>
            <person name="Reiss B."/>
            <person name="Renner T."/>
            <person name="Rombauts S."/>
            <person name="Rushton P."/>
            <person name="Sanderfoot A."/>
            <person name="Schween G."/>
            <person name="Shiu S.-H."/>
            <person name="Stueber K."/>
            <person name="Theodoulou F.L."/>
            <person name="Tu H."/>
            <person name="Van de Peer Y."/>
            <person name="Verrier P.J."/>
            <person name="Waters E."/>
            <person name="Wood A."/>
            <person name="Yang L."/>
            <person name="Cove D."/>
            <person name="Cuming A."/>
            <person name="Hasebe M."/>
            <person name="Lucas S."/>
            <person name="Mishler D.B."/>
            <person name="Reski R."/>
            <person name="Grigoriev I."/>
            <person name="Quatrano R.S."/>
            <person name="Boore J.L."/>
        </authorList>
    </citation>
    <scope>NUCLEOTIDE SEQUENCE [LARGE SCALE GENOMIC DNA]</scope>
    <source>
        <strain evidence="2 3">cv. Gransden 2004</strain>
    </source>
</reference>